<dbReference type="HOGENOM" id="CLU_699903_0_0_0"/>
<dbReference type="EMBL" id="CP000879">
    <property type="protein sequence ID" value="ABX32001.1"/>
    <property type="molecule type" value="Genomic_DNA"/>
</dbReference>
<name>A9BGF1_PETMO</name>
<feature type="transmembrane region" description="Helical" evidence="1">
    <location>
        <begin position="157"/>
        <end position="178"/>
    </location>
</feature>
<sequence>MISFSKSNLIKNKKKIDINWALLFSLVFLCVLVVSLLIYLRIEIANKAGMTPNFTVSYDMLKYRNAPFYTDELTYFNFIPYESFSEALLNRYEILFYDKQLININLYGYFIYFLTDILGIKWQILFWFTGFTYYIVFIILIYYILIKIIGCNSSKAFILTLFLGLSPPVLQLAASWLRDLLIIDLLLFSLIFSKNKNFFGWLIVTILQMFIRAYMVVPHLLMMIHFFMSNQKKKKLFSSIIFTTFTLIIILVLLYNQYGLERFISEFPQRFVQNFSGLSLWLVTGKIVPEGNIYNFLPNIEDYANYFFVAFYLLIYLIWAIKIVYKNERLSFEQKKWLFLFLVIGFYIVILHSAMLGFFVARIQLITAIFAFFFLASLIGQSDREETKAKSALS</sequence>
<evidence type="ECO:0000313" key="3">
    <source>
        <dbReference type="Proteomes" id="UP000000789"/>
    </source>
</evidence>
<feature type="transmembrane region" description="Helical" evidence="1">
    <location>
        <begin position="337"/>
        <end position="355"/>
    </location>
</feature>
<keyword evidence="1" id="KW-0472">Membrane</keyword>
<gene>
    <name evidence="2" type="ordered locus">Pmob_1289</name>
</gene>
<feature type="transmembrane region" description="Helical" evidence="1">
    <location>
        <begin position="20"/>
        <end position="40"/>
    </location>
</feature>
<feature type="transmembrane region" description="Helical" evidence="1">
    <location>
        <begin position="303"/>
        <end position="325"/>
    </location>
</feature>
<evidence type="ECO:0000313" key="2">
    <source>
        <dbReference type="EMBL" id="ABX32001.1"/>
    </source>
</evidence>
<keyword evidence="3" id="KW-1185">Reference proteome</keyword>
<feature type="transmembrane region" description="Helical" evidence="1">
    <location>
        <begin position="198"/>
        <end position="224"/>
    </location>
</feature>
<dbReference type="Proteomes" id="UP000000789">
    <property type="component" value="Chromosome"/>
</dbReference>
<keyword evidence="1" id="KW-1133">Transmembrane helix</keyword>
<keyword evidence="1" id="KW-0812">Transmembrane</keyword>
<reference evidence="2" key="1">
    <citation type="submission" date="2007-11" db="EMBL/GenBank/DDBJ databases">
        <title>Complete sequence of Petroga mobilis SJ95.</title>
        <authorList>
            <consortium name="US DOE Joint Genome Institute"/>
            <person name="Copeland A."/>
            <person name="Lucas S."/>
            <person name="Lapidus A."/>
            <person name="Barry K."/>
            <person name="Glavina del Rio T."/>
            <person name="Dalin E."/>
            <person name="Tice H."/>
            <person name="Pitluck S."/>
            <person name="Meincke L."/>
            <person name="Brettin T."/>
            <person name="Bruce D."/>
            <person name="Detter J.C."/>
            <person name="Han C."/>
            <person name="Kuske C.R."/>
            <person name="Schmutz J."/>
            <person name="Larimer F."/>
            <person name="Land M."/>
            <person name="Hauser L."/>
            <person name="Kyrpides N."/>
            <person name="Mikhailova N."/>
            <person name="Noll K."/>
            <person name="Richardson P."/>
        </authorList>
    </citation>
    <scope>NUCLEOTIDE SEQUENCE [LARGE SCALE GENOMIC DNA]</scope>
    <source>
        <strain evidence="2">SJ95</strain>
    </source>
</reference>
<proteinExistence type="predicted"/>
<feature type="transmembrane region" description="Helical" evidence="1">
    <location>
        <begin position="236"/>
        <end position="255"/>
    </location>
</feature>
<dbReference type="STRING" id="403833.Pmob_1289"/>
<dbReference type="RefSeq" id="WP_012209100.1">
    <property type="nucleotide sequence ID" value="NC_010003.1"/>
</dbReference>
<organism evidence="2 3">
    <name type="scientific">Petrotoga mobilis (strain DSM 10674 / SJ95)</name>
    <dbReference type="NCBI Taxonomy" id="403833"/>
    <lineage>
        <taxon>Bacteria</taxon>
        <taxon>Thermotogati</taxon>
        <taxon>Thermotogota</taxon>
        <taxon>Thermotogae</taxon>
        <taxon>Petrotogales</taxon>
        <taxon>Petrotogaceae</taxon>
        <taxon>Petrotoga</taxon>
    </lineage>
</organism>
<feature type="transmembrane region" description="Helical" evidence="1">
    <location>
        <begin position="124"/>
        <end position="145"/>
    </location>
</feature>
<dbReference type="KEGG" id="pmo:Pmob_1289"/>
<protein>
    <submittedName>
        <fullName evidence="2">Uncharacterized protein</fullName>
    </submittedName>
</protein>
<accession>A9BGF1</accession>
<dbReference type="AlphaFoldDB" id="A9BGF1"/>
<feature type="transmembrane region" description="Helical" evidence="1">
    <location>
        <begin position="101"/>
        <end position="118"/>
    </location>
</feature>
<evidence type="ECO:0000256" key="1">
    <source>
        <dbReference type="SAM" id="Phobius"/>
    </source>
</evidence>
<dbReference type="OrthoDB" id="10019100at2"/>
<feature type="transmembrane region" description="Helical" evidence="1">
    <location>
        <begin position="361"/>
        <end position="380"/>
    </location>
</feature>